<evidence type="ECO:0000313" key="9">
    <source>
        <dbReference type="EMBL" id="MBP2367864.1"/>
    </source>
</evidence>
<feature type="domain" description="Rieske" evidence="8">
    <location>
        <begin position="38"/>
        <end position="144"/>
    </location>
</feature>
<accession>A0ABS4VVB7</accession>
<evidence type="ECO:0000256" key="6">
    <source>
        <dbReference type="ARBA" id="ARBA00023014"/>
    </source>
</evidence>
<evidence type="ECO:0000256" key="7">
    <source>
        <dbReference type="ARBA" id="ARBA00023027"/>
    </source>
</evidence>
<evidence type="ECO:0000256" key="5">
    <source>
        <dbReference type="ARBA" id="ARBA00023004"/>
    </source>
</evidence>
<evidence type="ECO:0000256" key="3">
    <source>
        <dbReference type="ARBA" id="ARBA00022723"/>
    </source>
</evidence>
<name>A0ABS4VVB7_9PSEU</name>
<dbReference type="InterPro" id="IPR036922">
    <property type="entry name" value="Rieske_2Fe-2S_sf"/>
</dbReference>
<dbReference type="PANTHER" id="PTHR43756:SF5">
    <property type="entry name" value="CHOLINE MONOOXYGENASE, CHLOROPLASTIC"/>
    <property type="match status" value="1"/>
</dbReference>
<keyword evidence="4" id="KW-0560">Oxidoreductase</keyword>
<keyword evidence="2" id="KW-0001">2Fe-2S</keyword>
<dbReference type="Gene3D" id="3.90.380.10">
    <property type="entry name" value="Naphthalene 1,2-dioxygenase Alpha Subunit, Chain A, domain 1"/>
    <property type="match status" value="1"/>
</dbReference>
<proteinExistence type="predicted"/>
<comment type="caution">
    <text evidence="9">The sequence shown here is derived from an EMBL/GenBank/DDBJ whole genome shotgun (WGS) entry which is preliminary data.</text>
</comment>
<protein>
    <submittedName>
        <fullName evidence="9">Rieske 2Fe-2S family protein</fullName>
    </submittedName>
</protein>
<dbReference type="PROSITE" id="PS51296">
    <property type="entry name" value="RIESKE"/>
    <property type="match status" value="1"/>
</dbReference>
<dbReference type="InterPro" id="IPR001663">
    <property type="entry name" value="Rng_hydr_dOase-A"/>
</dbReference>
<dbReference type="Gene3D" id="2.102.10.10">
    <property type="entry name" value="Rieske [2Fe-2S] iron-sulphur domain"/>
    <property type="match status" value="1"/>
</dbReference>
<organism evidence="9 10">
    <name type="scientific">Pseudonocardia parietis</name>
    <dbReference type="NCBI Taxonomy" id="570936"/>
    <lineage>
        <taxon>Bacteria</taxon>
        <taxon>Bacillati</taxon>
        <taxon>Actinomycetota</taxon>
        <taxon>Actinomycetes</taxon>
        <taxon>Pseudonocardiales</taxon>
        <taxon>Pseudonocardiaceae</taxon>
        <taxon>Pseudonocardia</taxon>
    </lineage>
</organism>
<dbReference type="Proteomes" id="UP001519295">
    <property type="component" value="Unassembled WGS sequence"/>
</dbReference>
<evidence type="ECO:0000259" key="8">
    <source>
        <dbReference type="PROSITE" id="PS51296"/>
    </source>
</evidence>
<dbReference type="PRINTS" id="PR00090">
    <property type="entry name" value="RNGDIOXGNASE"/>
</dbReference>
<dbReference type="Pfam" id="PF00848">
    <property type="entry name" value="Ring_hydroxyl_A"/>
    <property type="match status" value="1"/>
</dbReference>
<dbReference type="SUPFAM" id="SSF55961">
    <property type="entry name" value="Bet v1-like"/>
    <property type="match status" value="1"/>
</dbReference>
<dbReference type="Pfam" id="PF00355">
    <property type="entry name" value="Rieske"/>
    <property type="match status" value="1"/>
</dbReference>
<evidence type="ECO:0000313" key="10">
    <source>
        <dbReference type="Proteomes" id="UP001519295"/>
    </source>
</evidence>
<reference evidence="9 10" key="1">
    <citation type="submission" date="2021-03" db="EMBL/GenBank/DDBJ databases">
        <title>Sequencing the genomes of 1000 actinobacteria strains.</title>
        <authorList>
            <person name="Klenk H.-P."/>
        </authorList>
    </citation>
    <scope>NUCLEOTIDE SEQUENCE [LARGE SCALE GENOMIC DNA]</scope>
    <source>
        <strain evidence="9 10">DSM 45256</strain>
    </source>
</reference>
<evidence type="ECO:0000256" key="2">
    <source>
        <dbReference type="ARBA" id="ARBA00022714"/>
    </source>
</evidence>
<keyword evidence="10" id="KW-1185">Reference proteome</keyword>
<dbReference type="PROSITE" id="PS00570">
    <property type="entry name" value="RING_HYDROXYL_ALPHA"/>
    <property type="match status" value="1"/>
</dbReference>
<comment type="cofactor">
    <cofactor evidence="1">
        <name>Fe cation</name>
        <dbReference type="ChEBI" id="CHEBI:24875"/>
    </cofactor>
</comment>
<keyword evidence="3" id="KW-0479">Metal-binding</keyword>
<sequence length="398" mass="43430">MADAAVLSRLPGRSLPQAAYTDPAVFAADLEHVWAAGWLFAGHTCELTRPGDYLAREVGRDRVLVVRGEDGALHAHHDVCAHRGSRLTSADRGNVRAFVCPYHQWVYGTDGALRSARLMGTDFPVGAYRLAPVAVREIEGLVFVCLAHEPPDIDGFAAALAPQLAPHHLADTRVASRLHYRVAANWKTLVENNRECYHCRGSHPEFTLSNFDLGVHGDVRTDPRYAAAVAEARSRWARRGLPGDEVSFPGGAWYRIARLPLRDGFVTESLDGRPVAPFLGELTEADAGSLRVVCLPDMWAHANCDYAVTTRLSPVDAGTTDVEVCFLVRADAGEIDEDALTAVWRATSEQDWALCENNYAGIASRGYRPGPLSPVVEASVDGFLSWYETALERGRTSA</sequence>
<evidence type="ECO:0000256" key="1">
    <source>
        <dbReference type="ARBA" id="ARBA00001962"/>
    </source>
</evidence>
<keyword evidence="5" id="KW-0408">Iron</keyword>
<dbReference type="CDD" id="cd03469">
    <property type="entry name" value="Rieske_RO_Alpha_N"/>
    <property type="match status" value="1"/>
</dbReference>
<gene>
    <name evidence="9" type="ORF">JOF36_003560</name>
</gene>
<keyword evidence="7" id="KW-0520">NAD</keyword>
<dbReference type="RefSeq" id="WP_210028051.1">
    <property type="nucleotide sequence ID" value="NZ_JAGINU010000001.1"/>
</dbReference>
<dbReference type="InterPro" id="IPR015881">
    <property type="entry name" value="ARHD_Rieske_2Fe_2S"/>
</dbReference>
<dbReference type="InterPro" id="IPR015879">
    <property type="entry name" value="Ring_hydroxy_dOase_asu_C_dom"/>
</dbReference>
<dbReference type="SUPFAM" id="SSF50022">
    <property type="entry name" value="ISP domain"/>
    <property type="match status" value="1"/>
</dbReference>
<dbReference type="PANTHER" id="PTHR43756">
    <property type="entry name" value="CHOLINE MONOOXYGENASE, CHLOROPLASTIC"/>
    <property type="match status" value="1"/>
</dbReference>
<evidence type="ECO:0000256" key="4">
    <source>
        <dbReference type="ARBA" id="ARBA00023002"/>
    </source>
</evidence>
<dbReference type="EMBL" id="JAGINU010000001">
    <property type="protein sequence ID" value="MBP2367864.1"/>
    <property type="molecule type" value="Genomic_DNA"/>
</dbReference>
<dbReference type="InterPro" id="IPR017941">
    <property type="entry name" value="Rieske_2Fe-2S"/>
</dbReference>
<keyword evidence="6" id="KW-0411">Iron-sulfur</keyword>